<evidence type="ECO:0000313" key="2">
    <source>
        <dbReference type="EMBL" id="VEL16018.1"/>
    </source>
</evidence>
<sequence length="91" mass="10145">MITLAYPQFIILKVTAEQNGQVFGDEEEAVDIDSNIRKDEESDYDNDEDDEENEDSDDNDGQAKPEQDAAKEHKRSLSIAIPTKPRTGSAS</sequence>
<dbReference type="AlphaFoldDB" id="A0A3S5BSA2"/>
<feature type="region of interest" description="Disordered" evidence="1">
    <location>
        <begin position="17"/>
        <end position="91"/>
    </location>
</feature>
<accession>A0A3S5BSA2</accession>
<dbReference type="Proteomes" id="UP000784294">
    <property type="component" value="Unassembled WGS sequence"/>
</dbReference>
<evidence type="ECO:0000313" key="3">
    <source>
        <dbReference type="Proteomes" id="UP000784294"/>
    </source>
</evidence>
<feature type="compositionally biased region" description="Basic and acidic residues" evidence="1">
    <location>
        <begin position="61"/>
        <end position="71"/>
    </location>
</feature>
<proteinExistence type="predicted"/>
<organism evidence="2 3">
    <name type="scientific">Protopolystoma xenopodis</name>
    <dbReference type="NCBI Taxonomy" id="117903"/>
    <lineage>
        <taxon>Eukaryota</taxon>
        <taxon>Metazoa</taxon>
        <taxon>Spiralia</taxon>
        <taxon>Lophotrochozoa</taxon>
        <taxon>Platyhelminthes</taxon>
        <taxon>Monogenea</taxon>
        <taxon>Polyopisthocotylea</taxon>
        <taxon>Polystomatidea</taxon>
        <taxon>Polystomatidae</taxon>
        <taxon>Protopolystoma</taxon>
    </lineage>
</organism>
<gene>
    <name evidence="2" type="ORF">PXEA_LOCUS9458</name>
</gene>
<feature type="compositionally biased region" description="Acidic residues" evidence="1">
    <location>
        <begin position="41"/>
        <end position="60"/>
    </location>
</feature>
<name>A0A3S5BSA2_9PLAT</name>
<keyword evidence="3" id="KW-1185">Reference proteome</keyword>
<comment type="caution">
    <text evidence="2">The sequence shown here is derived from an EMBL/GenBank/DDBJ whole genome shotgun (WGS) entry which is preliminary data.</text>
</comment>
<protein>
    <submittedName>
        <fullName evidence="2">Uncharacterized protein</fullName>
    </submittedName>
</protein>
<dbReference type="EMBL" id="CAAALY010026834">
    <property type="protein sequence ID" value="VEL16018.1"/>
    <property type="molecule type" value="Genomic_DNA"/>
</dbReference>
<reference evidence="2" key="1">
    <citation type="submission" date="2018-11" db="EMBL/GenBank/DDBJ databases">
        <authorList>
            <consortium name="Pathogen Informatics"/>
        </authorList>
    </citation>
    <scope>NUCLEOTIDE SEQUENCE</scope>
</reference>
<evidence type="ECO:0000256" key="1">
    <source>
        <dbReference type="SAM" id="MobiDB-lite"/>
    </source>
</evidence>